<reference evidence="2 3" key="1">
    <citation type="submission" date="2019-11" db="EMBL/GenBank/DDBJ databases">
        <title>Complete genome sequence of Corynebacterium kalinowskii 1959, a novel Corynebacterium species isolated from soil of a small paddock in Vilsendorf, Germany.</title>
        <authorList>
            <person name="Schaffert L."/>
            <person name="Ruwe M."/>
            <person name="Milse J."/>
            <person name="Hanuschka K."/>
            <person name="Ortseifen V."/>
            <person name="Droste J."/>
            <person name="Brandt D."/>
            <person name="Schlueter L."/>
            <person name="Kutter Y."/>
            <person name="Vinke S."/>
            <person name="Viehoefer P."/>
            <person name="Jacob L."/>
            <person name="Luebke N.-C."/>
            <person name="Schulte-Berndt E."/>
            <person name="Hain C."/>
            <person name="Linder M."/>
            <person name="Schmidt P."/>
            <person name="Wollenschlaeger L."/>
            <person name="Luttermann T."/>
            <person name="Thieme E."/>
            <person name="Hassa J."/>
            <person name="Haak M."/>
            <person name="Wittchen M."/>
            <person name="Mentz A."/>
            <person name="Persicke M."/>
            <person name="Busche T."/>
            <person name="Ruckert C."/>
        </authorList>
    </citation>
    <scope>NUCLEOTIDE SEQUENCE [LARGE SCALE GENOMIC DNA]</scope>
    <source>
        <strain evidence="2 3">2039</strain>
    </source>
</reference>
<feature type="region of interest" description="Disordered" evidence="1">
    <location>
        <begin position="1"/>
        <end position="25"/>
    </location>
</feature>
<name>A0A6B8VZZ0_9CORY</name>
<dbReference type="KEGG" id="cok:COCCU_04330"/>
<evidence type="ECO:0000313" key="2">
    <source>
        <dbReference type="EMBL" id="QGU06814.1"/>
    </source>
</evidence>
<dbReference type="AlphaFoldDB" id="A0A6B8VZZ0"/>
<protein>
    <submittedName>
        <fullName evidence="2">Uncharacterized protein</fullName>
    </submittedName>
</protein>
<evidence type="ECO:0000313" key="3">
    <source>
        <dbReference type="Proteomes" id="UP000424462"/>
    </source>
</evidence>
<dbReference type="Proteomes" id="UP000424462">
    <property type="component" value="Chromosome"/>
</dbReference>
<keyword evidence="3" id="KW-1185">Reference proteome</keyword>
<organism evidence="2 3">
    <name type="scientific">Corynebacterium occultum</name>
    <dbReference type="NCBI Taxonomy" id="2675219"/>
    <lineage>
        <taxon>Bacteria</taxon>
        <taxon>Bacillati</taxon>
        <taxon>Actinomycetota</taxon>
        <taxon>Actinomycetes</taxon>
        <taxon>Mycobacteriales</taxon>
        <taxon>Corynebacteriaceae</taxon>
        <taxon>Corynebacterium</taxon>
    </lineage>
</organism>
<accession>A0A6B8VZZ0</accession>
<sequence>MGKKKDGSKKGPAKRGPKVTHNPLGMKVKSTCCRKNPRCKSCPVVYSRLLKSGAFERDDVNLPKELKFARRW</sequence>
<dbReference type="EMBL" id="CP046455">
    <property type="protein sequence ID" value="QGU06814.1"/>
    <property type="molecule type" value="Genomic_DNA"/>
</dbReference>
<dbReference type="RefSeq" id="WP_156230389.1">
    <property type="nucleotide sequence ID" value="NZ_CP046455.1"/>
</dbReference>
<gene>
    <name evidence="2" type="ORF">COCCU_04330</name>
</gene>
<proteinExistence type="predicted"/>
<evidence type="ECO:0000256" key="1">
    <source>
        <dbReference type="SAM" id="MobiDB-lite"/>
    </source>
</evidence>